<accession>A0A367LKZ4</accession>
<comment type="caution">
    <text evidence="1">The sequence shown here is derived from an EMBL/GenBank/DDBJ whole genome shotgun (WGS) entry which is preliminary data.</text>
</comment>
<dbReference type="AlphaFoldDB" id="A0A367LKZ4"/>
<sequence>MYPSFSKLHFVSSSVIVAKDVVFIGGALAEKYHVSLTIDCGDDSFAGFRCPCRTRTLERMSDPRDEEGKITKVRCGLFRSVERLPGVRSCYAKAEEVMTCTNGIRVRHEVFPQEARCGDEKVKTASGDVPQDEVGCYRGRLYVNSRGCCSVDYALASYNRKGRVTSVRCGRRAGLLLPDNVQPENIRGVPLCKGNIPEHWCPYGIIASLDSLKKGERCRGYGCCTGWEQTRDKQGVCRRKGESFLTKESAREYWEARLLDGSVNNFHEVHEAVLP</sequence>
<reference evidence="1 2" key="1">
    <citation type="journal article" date="2015" name="BMC Genomics">
        <title>Insights from the genome of Ophiocordyceps polyrhachis-furcata to pathogenicity and host specificity in insect fungi.</title>
        <authorList>
            <person name="Wichadakul D."/>
            <person name="Kobmoo N."/>
            <person name="Ingsriswang S."/>
            <person name="Tangphatsornruang S."/>
            <person name="Chantasingh D."/>
            <person name="Luangsa-ard J.J."/>
            <person name="Eurwilaichitr L."/>
        </authorList>
    </citation>
    <scope>NUCLEOTIDE SEQUENCE [LARGE SCALE GENOMIC DNA]</scope>
    <source>
        <strain evidence="1 2">BCC 54312</strain>
    </source>
</reference>
<evidence type="ECO:0000313" key="2">
    <source>
        <dbReference type="Proteomes" id="UP000253664"/>
    </source>
</evidence>
<keyword evidence="2" id="KW-1185">Reference proteome</keyword>
<evidence type="ECO:0000313" key="1">
    <source>
        <dbReference type="EMBL" id="RCI15105.1"/>
    </source>
</evidence>
<dbReference type="EMBL" id="LKCN02000003">
    <property type="protein sequence ID" value="RCI15105.1"/>
    <property type="molecule type" value="Genomic_DNA"/>
</dbReference>
<name>A0A367LKZ4_9HYPO</name>
<gene>
    <name evidence="1" type="ORF">L249_6596</name>
</gene>
<proteinExistence type="predicted"/>
<dbReference type="OrthoDB" id="4912541at2759"/>
<protein>
    <submittedName>
        <fullName evidence="1">Uncharacterized protein</fullName>
    </submittedName>
</protein>
<dbReference type="Proteomes" id="UP000253664">
    <property type="component" value="Unassembled WGS sequence"/>
</dbReference>
<organism evidence="1 2">
    <name type="scientific">Ophiocordyceps polyrhachis-furcata BCC 54312</name>
    <dbReference type="NCBI Taxonomy" id="1330021"/>
    <lineage>
        <taxon>Eukaryota</taxon>
        <taxon>Fungi</taxon>
        <taxon>Dikarya</taxon>
        <taxon>Ascomycota</taxon>
        <taxon>Pezizomycotina</taxon>
        <taxon>Sordariomycetes</taxon>
        <taxon>Hypocreomycetidae</taxon>
        <taxon>Hypocreales</taxon>
        <taxon>Ophiocordycipitaceae</taxon>
        <taxon>Ophiocordyceps</taxon>
    </lineage>
</organism>